<dbReference type="GO" id="GO:0008483">
    <property type="term" value="F:transaminase activity"/>
    <property type="evidence" value="ECO:0007669"/>
    <property type="project" value="UniProtKB-KW"/>
</dbReference>
<keyword evidence="6" id="KW-0032">Aminotransferase</keyword>
<evidence type="ECO:0000313" key="6">
    <source>
        <dbReference type="EMBL" id="MCV2864455.1"/>
    </source>
</evidence>
<keyword evidence="3" id="KW-0663">Pyridoxal phosphate</keyword>
<dbReference type="PANTHER" id="PTHR45688:SF13">
    <property type="entry name" value="ALANINE--GLYOXYLATE AMINOTRANSFERASE 2-LIKE"/>
    <property type="match status" value="1"/>
</dbReference>
<dbReference type="SUPFAM" id="SSF53383">
    <property type="entry name" value="PLP-dependent transferases"/>
    <property type="match status" value="1"/>
</dbReference>
<dbReference type="CDD" id="cd12797">
    <property type="entry name" value="M23_peptidase"/>
    <property type="match status" value="1"/>
</dbReference>
<evidence type="ECO:0000259" key="4">
    <source>
        <dbReference type="Pfam" id="PF01551"/>
    </source>
</evidence>
<dbReference type="Proteomes" id="UP001652503">
    <property type="component" value="Unassembled WGS sequence"/>
</dbReference>
<dbReference type="InterPro" id="IPR011009">
    <property type="entry name" value="Kinase-like_dom_sf"/>
</dbReference>
<dbReference type="Gene3D" id="2.70.70.10">
    <property type="entry name" value="Glucose Permease (Domain IIA)"/>
    <property type="match status" value="1"/>
</dbReference>
<dbReference type="NCBIfam" id="NF004799">
    <property type="entry name" value="PRK06148.1"/>
    <property type="match status" value="1"/>
</dbReference>
<evidence type="ECO:0000313" key="7">
    <source>
        <dbReference type="Proteomes" id="UP001652503"/>
    </source>
</evidence>
<comment type="caution">
    <text evidence="6">The sequence shown here is derived from an EMBL/GenBank/DDBJ whole genome shotgun (WGS) entry which is preliminary data.</text>
</comment>
<gene>
    <name evidence="6" type="ORF">OE647_06840</name>
</gene>
<dbReference type="InterPro" id="IPR005814">
    <property type="entry name" value="Aminotrans_3"/>
</dbReference>
<evidence type="ECO:0000259" key="5">
    <source>
        <dbReference type="Pfam" id="PF01636"/>
    </source>
</evidence>
<dbReference type="InterPro" id="IPR011055">
    <property type="entry name" value="Dup_hybrid_motif"/>
</dbReference>
<evidence type="ECO:0000256" key="1">
    <source>
        <dbReference type="ARBA" id="ARBA00001933"/>
    </source>
</evidence>
<dbReference type="InterPro" id="IPR015424">
    <property type="entry name" value="PyrdxlP-dep_Trfase"/>
</dbReference>
<dbReference type="InterPro" id="IPR015421">
    <property type="entry name" value="PyrdxlP-dep_Trfase_major"/>
</dbReference>
<keyword evidence="7" id="KW-1185">Reference proteome</keyword>
<dbReference type="SUPFAM" id="SSF56112">
    <property type="entry name" value="Protein kinase-like (PK-like)"/>
    <property type="match status" value="1"/>
</dbReference>
<proteinExistence type="inferred from homology"/>
<sequence>MSAFETPPPALDDHRLAELARRHWGLEGKLHPLISERDQNARLEAGGRRYVLKISNAGEDRGQIALQTAVMKHLEGQGMAGIPRVVPTLEGSDGAEAETGHGLGQVRLVTWVEGPLLSSAPRSLGQLESLGGFMGRLTRAMQGFGHPAAFREGFLWSLDNAAGVESWADDIADPARRALVGALFGRYRTRVAPRLPGLRASVLHQDANDNNVIVDGANPDHVAGLIDFGDMAHGRTINELAITLAYAILDAPDLYAAIRAVIRGYVADFPITEDEAEVLFDLMRMRLAMSVCISSRRAKEHPDNAYLTISQGPAFAVLERLERVDPEFMVGLCRKAAGFDATRAAASVRAHLAQAKPIPVVQPDPGRAARIALLTDGSHPGMPAFSDRAFDAWFAGQRPANLPENVAFYGFGPYGERRSVYASDQFADAASPERRTRHTGIDIFAAKGTPVHAPLAGTVAFVAYNADPLDYGHTLILEHATPEGVRFWTLYGHLAGTLPGLAQTGQRIEAGQLVGHLGDWHENGGWSPHLHFQIMTDMLAQDGGNFFGVGHDSHWDVWSDICIDPNLILRLAPESFTLDPHPPAELLARRARAIGPSLSISYAEKLKMVRGEGPWLIDHSGRRYLDAVNNITHVGHCNPQVVAAIARQAGILNTNTRYLSELILDYSERLTAKLPGDLKVAYFVNSGTEANELALRIARTAMGKKSTVVLDWAYHGNSGGMVDVSPYKFKRKGGYPQPDFVEIAAFPDPYRGPHKGMSEASGRAYAGDVARCLEAVRAKTGTSAAAFIAESISGVGGQVVYPDGYLKSVYEQVRAAGGLCIADEVQCGFGRVGETFWGFELQGVVPDIVVMGKPIGNGHPLAAVVTTRELAATFANGMEYFNSFGGNPVSMAVGMAVLDVIEGEGLQQTALETGRYMLDRFRDMARRAPLIGDVRGRGLFSGVELVRNQETLEPATAEAGWIVNHIRQQGVLASTDGPLDNVLKFKPPMVFGRAEADILCDALERAFADLAASGPSAAG</sequence>
<feature type="domain" description="Aminoglycoside phosphotransferase" evidence="5">
    <location>
        <begin position="39"/>
        <end position="257"/>
    </location>
</feature>
<comment type="similarity">
    <text evidence="2">Belongs to the class-III pyridoxal-phosphate-dependent aminotransferase family.</text>
</comment>
<keyword evidence="6" id="KW-0808">Transferase</keyword>
<dbReference type="InterPro" id="IPR016047">
    <property type="entry name" value="M23ase_b-sheet_dom"/>
</dbReference>
<dbReference type="PROSITE" id="PS00600">
    <property type="entry name" value="AA_TRANSFER_CLASS_3"/>
    <property type="match status" value="1"/>
</dbReference>
<dbReference type="InterPro" id="IPR002575">
    <property type="entry name" value="Aminoglycoside_PTrfase"/>
</dbReference>
<dbReference type="Gene3D" id="3.90.1200.10">
    <property type="match status" value="1"/>
</dbReference>
<dbReference type="Pfam" id="PF01636">
    <property type="entry name" value="APH"/>
    <property type="match status" value="1"/>
</dbReference>
<dbReference type="Pfam" id="PF01551">
    <property type="entry name" value="Peptidase_M23"/>
    <property type="match status" value="1"/>
</dbReference>
<feature type="domain" description="M23ase beta-sheet core" evidence="4">
    <location>
        <begin position="437"/>
        <end position="537"/>
    </location>
</feature>
<dbReference type="Gene3D" id="3.90.1150.10">
    <property type="entry name" value="Aspartate Aminotransferase, domain 1"/>
    <property type="match status" value="1"/>
</dbReference>
<organism evidence="6 7">
    <name type="scientific">Albidovulum sediminicola</name>
    <dbReference type="NCBI Taxonomy" id="2984331"/>
    <lineage>
        <taxon>Bacteria</taxon>
        <taxon>Pseudomonadati</taxon>
        <taxon>Pseudomonadota</taxon>
        <taxon>Alphaproteobacteria</taxon>
        <taxon>Rhodobacterales</taxon>
        <taxon>Paracoccaceae</taxon>
        <taxon>Albidovulum</taxon>
    </lineage>
</organism>
<dbReference type="RefSeq" id="WP_263720972.1">
    <property type="nucleotide sequence ID" value="NZ_JAOWLA010000005.1"/>
</dbReference>
<dbReference type="CDD" id="cd00610">
    <property type="entry name" value="OAT_like"/>
    <property type="match status" value="1"/>
</dbReference>
<comment type="cofactor">
    <cofactor evidence="1">
        <name>pyridoxal 5'-phosphate</name>
        <dbReference type="ChEBI" id="CHEBI:597326"/>
    </cofactor>
</comment>
<dbReference type="SUPFAM" id="SSF51261">
    <property type="entry name" value="Duplicated hybrid motif"/>
    <property type="match status" value="1"/>
</dbReference>
<evidence type="ECO:0000256" key="3">
    <source>
        <dbReference type="ARBA" id="ARBA00022898"/>
    </source>
</evidence>
<reference evidence="6 7" key="1">
    <citation type="submission" date="2022-10" db="EMBL/GenBank/DDBJ databases">
        <title>Defluviimonas sp. nov., isolated from ocean surface water.</title>
        <authorList>
            <person name="He W."/>
            <person name="Wang L."/>
            <person name="Zhang D.-F."/>
        </authorList>
    </citation>
    <scope>NUCLEOTIDE SEQUENCE [LARGE SCALE GENOMIC DNA]</scope>
    <source>
        <strain evidence="6 7">WL0075</strain>
    </source>
</reference>
<dbReference type="EMBL" id="JAOWLA010000005">
    <property type="protein sequence ID" value="MCV2864455.1"/>
    <property type="molecule type" value="Genomic_DNA"/>
</dbReference>
<dbReference type="InterPro" id="IPR015422">
    <property type="entry name" value="PyrdxlP-dep_Trfase_small"/>
</dbReference>
<evidence type="ECO:0000256" key="2">
    <source>
        <dbReference type="ARBA" id="ARBA00008954"/>
    </source>
</evidence>
<accession>A0ABT2Z051</accession>
<dbReference type="InterPro" id="IPR049704">
    <property type="entry name" value="Aminotrans_3_PPA_site"/>
</dbReference>
<dbReference type="Pfam" id="PF00202">
    <property type="entry name" value="Aminotran_3"/>
    <property type="match status" value="1"/>
</dbReference>
<name>A0ABT2Z051_9RHOB</name>
<protein>
    <submittedName>
        <fullName evidence="6">Aminotransferase class III-fold pyridoxal phosphate-dependent enzyme</fullName>
    </submittedName>
</protein>
<dbReference type="PANTHER" id="PTHR45688">
    <property type="match status" value="1"/>
</dbReference>
<dbReference type="Gene3D" id="3.40.640.10">
    <property type="entry name" value="Type I PLP-dependent aspartate aminotransferase-like (Major domain)"/>
    <property type="match status" value="1"/>
</dbReference>